<dbReference type="InterPro" id="IPR012677">
    <property type="entry name" value="Nucleotide-bd_a/b_plait_sf"/>
</dbReference>
<proteinExistence type="predicted"/>
<reference evidence="3" key="2">
    <citation type="journal article" date="2021" name="Sci. Data">
        <title>Chromosome-scale genome sequencing, assembly and annotation of six genomes from subfamily Leishmaniinae.</title>
        <authorList>
            <person name="Almutairi H."/>
            <person name="Urbaniak M.D."/>
            <person name="Bates M.D."/>
            <person name="Jariyapan N."/>
            <person name="Kwakye-Nuako G."/>
            <person name="Thomaz Soccol V."/>
            <person name="Al-Salem W.S."/>
            <person name="Dillon R.J."/>
            <person name="Bates P.A."/>
            <person name="Gatherer D."/>
        </authorList>
    </citation>
    <scope>NUCLEOTIDE SEQUENCE [LARGE SCALE GENOMIC DNA]</scope>
</reference>
<dbReference type="RefSeq" id="XP_067175731.1">
    <property type="nucleotide sequence ID" value="XM_067320356.1"/>
</dbReference>
<dbReference type="GeneID" id="92512868"/>
<gene>
    <name evidence="2" type="ORF">LSCM1_02781</name>
</gene>
<protein>
    <recommendedName>
        <fullName evidence="4">RRM domain-containing protein</fullName>
    </recommendedName>
</protein>
<sequence length="477" mass="50185">MSSPHGHQNVRTGAAAPPQPPTVMLTAVSVTPQGSTTPLTWPSGWSRCSSSRAPTVTSVALSSSVQDLGGAVRLTSSSSACYAEPASILGAGSAGTAPFEMLASPQEQQKQAELHGNRDEHLMVSPPLVDSARESCNGDEKTFIFQLRGLPFAATREDVEAFLRTVDYQRLDIGALATGESSGNAFVELRGPYAAEQLGRLHNTIITVAADARMPARERPRPRYVEVLNADSTRREQVLRVDARTARSALPLQRRARVAAAAAAATSILSSAGVLTEAQQQQPVSQFQPMILSQPPPQQPLAISAEGNVRYFITPAVMVSPSAQCYMELPNHGSPSNTSWGPYALLSPQQSPLQSSPLLASPVPVPGLLGPRAETVATSGIPAMLNAQNMEGSGLVPGSTLAPFPGYQLVAPIAPQMQVPPQRRVLNRPNVSYFLVAAVPARSSTQAAAQNTYYVEAPPSAPAAASNSYFHSNGGSA</sequence>
<evidence type="ECO:0000313" key="3">
    <source>
        <dbReference type="Proteomes" id="UP000673552"/>
    </source>
</evidence>
<name>A0A836H3Z4_9TRYP</name>
<dbReference type="EMBL" id="JAFEUZ010000033">
    <property type="protein sequence ID" value="KAG5469558.1"/>
    <property type="molecule type" value="Genomic_DNA"/>
</dbReference>
<dbReference type="KEGG" id="lmat:92512868"/>
<evidence type="ECO:0000313" key="2">
    <source>
        <dbReference type="EMBL" id="KAG5469558.1"/>
    </source>
</evidence>
<dbReference type="InterPro" id="IPR035979">
    <property type="entry name" value="RBD_domain_sf"/>
</dbReference>
<dbReference type="AlphaFoldDB" id="A0A836H3Z4"/>
<reference evidence="3" key="1">
    <citation type="journal article" date="2021" name="Microbiol. Resour. Announc.">
        <title>LGAAP: Leishmaniinae Genome Assembly and Annotation Pipeline.</title>
        <authorList>
            <person name="Almutairi H."/>
            <person name="Urbaniak M.D."/>
            <person name="Bates M.D."/>
            <person name="Jariyapan N."/>
            <person name="Kwakye-Nuako G."/>
            <person name="Thomaz-Soccol V."/>
            <person name="Al-Salem W.S."/>
            <person name="Dillon R.J."/>
            <person name="Bates P.A."/>
            <person name="Gatherer D."/>
        </authorList>
    </citation>
    <scope>NUCLEOTIDE SEQUENCE [LARGE SCALE GENOMIC DNA]</scope>
</reference>
<comment type="caution">
    <text evidence="2">The sequence shown here is derived from an EMBL/GenBank/DDBJ whole genome shotgun (WGS) entry which is preliminary data.</text>
</comment>
<feature type="region of interest" description="Disordered" evidence="1">
    <location>
        <begin position="1"/>
        <end position="21"/>
    </location>
</feature>
<organism evidence="2 3">
    <name type="scientific">Leishmania martiniquensis</name>
    <dbReference type="NCBI Taxonomy" id="1580590"/>
    <lineage>
        <taxon>Eukaryota</taxon>
        <taxon>Discoba</taxon>
        <taxon>Euglenozoa</taxon>
        <taxon>Kinetoplastea</taxon>
        <taxon>Metakinetoplastina</taxon>
        <taxon>Trypanosomatida</taxon>
        <taxon>Trypanosomatidae</taxon>
        <taxon>Leishmaniinae</taxon>
        <taxon>Leishmania</taxon>
    </lineage>
</organism>
<dbReference type="OrthoDB" id="266954at2759"/>
<accession>A0A836H3Z4</accession>
<dbReference type="SUPFAM" id="SSF54928">
    <property type="entry name" value="RNA-binding domain, RBD"/>
    <property type="match status" value="1"/>
</dbReference>
<dbReference type="Gene3D" id="3.30.70.330">
    <property type="match status" value="1"/>
</dbReference>
<dbReference type="Proteomes" id="UP000673552">
    <property type="component" value="Unassembled WGS sequence"/>
</dbReference>
<feature type="compositionally biased region" description="Polar residues" evidence="1">
    <location>
        <begin position="1"/>
        <end position="11"/>
    </location>
</feature>
<dbReference type="GO" id="GO:0003676">
    <property type="term" value="F:nucleic acid binding"/>
    <property type="evidence" value="ECO:0007669"/>
    <property type="project" value="InterPro"/>
</dbReference>
<evidence type="ECO:0008006" key="4">
    <source>
        <dbReference type="Google" id="ProtNLM"/>
    </source>
</evidence>
<keyword evidence="3" id="KW-1185">Reference proteome</keyword>
<evidence type="ECO:0000256" key="1">
    <source>
        <dbReference type="SAM" id="MobiDB-lite"/>
    </source>
</evidence>